<dbReference type="Proteomes" id="UP000013148">
    <property type="component" value="Unassembled WGS sequence"/>
</dbReference>
<comment type="caution">
    <text evidence="1">The sequence shown here is derived from an EMBL/GenBank/DDBJ whole genome shotgun (WGS) entry which is preliminary data.</text>
</comment>
<sequence length="137" mass="16284">MGEKESSDKIEYVVEFDEVFNLYYTQRFSKSTVAKIDDFIDHYVTYGLNNWKGKIRSSANVPYNYPDRIALINKAVKHNLWHVHIGEPIWKKSQNGDYYVSDWVLQFKKLSNYHIILVELSWHNPMLLPSDEILKKK</sequence>
<dbReference type="HOGENOM" id="CLU_154352_0_0_6"/>
<dbReference type="EMBL" id="APPJ01000012">
    <property type="protein sequence ID" value="ENV16228.1"/>
    <property type="molecule type" value="Genomic_DNA"/>
</dbReference>
<evidence type="ECO:0000313" key="1">
    <source>
        <dbReference type="EMBL" id="ENV16228.1"/>
    </source>
</evidence>
<organism evidence="1 2">
    <name type="scientific">Acinetobacter guillouiae NIPH 991</name>
    <dbReference type="NCBI Taxonomy" id="1217656"/>
    <lineage>
        <taxon>Bacteria</taxon>
        <taxon>Pseudomonadati</taxon>
        <taxon>Pseudomonadota</taxon>
        <taxon>Gammaproteobacteria</taxon>
        <taxon>Moraxellales</taxon>
        <taxon>Moraxellaceae</taxon>
        <taxon>Acinetobacter</taxon>
    </lineage>
</organism>
<keyword evidence="2" id="KW-1185">Reference proteome</keyword>
<accession>N8Y9A9</accession>
<name>N8Y9A9_ACIGI</name>
<gene>
    <name evidence="1" type="ORF">F964_03163</name>
</gene>
<protein>
    <submittedName>
        <fullName evidence="1">Uncharacterized protein</fullName>
    </submittedName>
</protein>
<dbReference type="eggNOG" id="ENOG50336FU">
    <property type="taxonomic scope" value="Bacteria"/>
</dbReference>
<dbReference type="AlphaFoldDB" id="N8Y9A9"/>
<reference evidence="1 2" key="1">
    <citation type="submission" date="2013-02" db="EMBL/GenBank/DDBJ databases">
        <title>The Genome Sequence of Acinetobacter guillouiae NIPH 991.</title>
        <authorList>
            <consortium name="The Broad Institute Genome Sequencing Platform"/>
            <consortium name="The Broad Institute Genome Sequencing Center for Infectious Disease"/>
            <person name="Cerqueira G."/>
            <person name="Feldgarden M."/>
            <person name="Courvalin P."/>
            <person name="Perichon B."/>
            <person name="Grillot-Courvalin C."/>
            <person name="Clermont D."/>
            <person name="Rocha E."/>
            <person name="Yoon E.-J."/>
            <person name="Nemec A."/>
            <person name="Walker B."/>
            <person name="Young S.K."/>
            <person name="Zeng Q."/>
            <person name="Gargeya S."/>
            <person name="Fitzgerald M."/>
            <person name="Haas B."/>
            <person name="Abouelleil A."/>
            <person name="Alvarado L."/>
            <person name="Arachchi H.M."/>
            <person name="Berlin A.M."/>
            <person name="Chapman S.B."/>
            <person name="Dewar J."/>
            <person name="Goldberg J."/>
            <person name="Griggs A."/>
            <person name="Gujja S."/>
            <person name="Hansen M."/>
            <person name="Howarth C."/>
            <person name="Imamovic A."/>
            <person name="Larimer J."/>
            <person name="McCowan C."/>
            <person name="Murphy C."/>
            <person name="Neiman D."/>
            <person name="Pearson M."/>
            <person name="Priest M."/>
            <person name="Roberts A."/>
            <person name="Saif S."/>
            <person name="Shea T."/>
            <person name="Sisk P."/>
            <person name="Sykes S."/>
            <person name="Wortman J."/>
            <person name="Nusbaum C."/>
            <person name="Birren B."/>
        </authorList>
    </citation>
    <scope>NUCLEOTIDE SEQUENCE [LARGE SCALE GENOMIC DNA]</scope>
    <source>
        <strain evidence="1 2">NIPH 991</strain>
    </source>
</reference>
<dbReference type="RefSeq" id="WP_004821632.1">
    <property type="nucleotide sequence ID" value="NZ_KB849456.1"/>
</dbReference>
<proteinExistence type="predicted"/>
<evidence type="ECO:0000313" key="2">
    <source>
        <dbReference type="Proteomes" id="UP000013148"/>
    </source>
</evidence>